<dbReference type="Gene3D" id="3.20.20.140">
    <property type="entry name" value="Metal-dependent hydrolases"/>
    <property type="match status" value="1"/>
</dbReference>
<dbReference type="EMBL" id="QPGR01000012">
    <property type="protein sequence ID" value="TBR79938.1"/>
    <property type="molecule type" value="Genomic_DNA"/>
</dbReference>
<dbReference type="SUPFAM" id="SSF51556">
    <property type="entry name" value="Metallo-dependent hydrolases"/>
    <property type="match status" value="1"/>
</dbReference>
<dbReference type="InterPro" id="IPR050138">
    <property type="entry name" value="DHOase/Allantoinase_Hydrolase"/>
</dbReference>
<keyword evidence="2" id="KW-0378">Hydrolase</keyword>
<comment type="caution">
    <text evidence="2">The sequence shown here is derived from an EMBL/GenBank/DDBJ whole genome shotgun (WGS) entry which is preliminary data.</text>
</comment>
<evidence type="ECO:0000313" key="3">
    <source>
        <dbReference type="Proteomes" id="UP000292583"/>
    </source>
</evidence>
<dbReference type="SUPFAM" id="SSF51338">
    <property type="entry name" value="Composite domain of metallo-dependent hydrolases"/>
    <property type="match status" value="1"/>
</dbReference>
<dbReference type="RefSeq" id="WP_131163487.1">
    <property type="nucleotide sequence ID" value="NZ_CP076657.1"/>
</dbReference>
<dbReference type="InterPro" id="IPR011059">
    <property type="entry name" value="Metal-dep_hydrolase_composite"/>
</dbReference>
<dbReference type="PANTHER" id="PTHR43668:SF2">
    <property type="entry name" value="ALLANTOINASE"/>
    <property type="match status" value="1"/>
</dbReference>
<dbReference type="EC" id="3.5.2.3" evidence="2"/>
<dbReference type="GO" id="GO:0005737">
    <property type="term" value="C:cytoplasm"/>
    <property type="evidence" value="ECO:0007669"/>
    <property type="project" value="TreeGrafter"/>
</dbReference>
<dbReference type="OrthoDB" id="9803027at2"/>
<dbReference type="Proteomes" id="UP000292583">
    <property type="component" value="Unassembled WGS sequence"/>
</dbReference>
<dbReference type="Pfam" id="PF01979">
    <property type="entry name" value="Amidohydro_1"/>
    <property type="match status" value="1"/>
</dbReference>
<dbReference type="PANTHER" id="PTHR43668">
    <property type="entry name" value="ALLANTOINASE"/>
    <property type="match status" value="1"/>
</dbReference>
<protein>
    <submittedName>
        <fullName evidence="2">Dihydroorotase</fullName>
        <ecNumber evidence="2">3.5.2.3</ecNumber>
    </submittedName>
</protein>
<feature type="domain" description="Amidohydrolase-related" evidence="1">
    <location>
        <begin position="246"/>
        <end position="388"/>
    </location>
</feature>
<proteinExistence type="predicted"/>
<accession>A0A4Q9JVH7</accession>
<dbReference type="InterPro" id="IPR006680">
    <property type="entry name" value="Amidohydro-rel"/>
</dbReference>
<dbReference type="InterPro" id="IPR032466">
    <property type="entry name" value="Metal_Hydrolase"/>
</dbReference>
<dbReference type="GO" id="GO:0004038">
    <property type="term" value="F:allantoinase activity"/>
    <property type="evidence" value="ECO:0007669"/>
    <property type="project" value="TreeGrafter"/>
</dbReference>
<gene>
    <name evidence="2" type="ORF">DU473_06420</name>
</gene>
<name>A0A4Q9JVH7_9BACT</name>
<sequence length="390" mass="44347">MIIKNAKIYGEVLKDIRIEKGKIVEIEDNIKNDDQIIDAQNLTLLPSFVDLCITLKDNVFSLKHLDALEKQCLKNGICAIVLRDSTNFDEQGFELYFQNLSQRKIHIFPSVKVLDSQNKLRNLAMFIDKGACALELNSAMDANILKISIQYALMKNLPIFMQCYEKNYDNGVMNEGLVNFELGLSGISEISEISEVAKVKELEKFYQVKVLYDTLSLEKSLSLLSKDSLTLLSIHHLIKDDTSCRDFNTLAKLIPPLRSSENLISLKKALKEQKISFLSSIHSPYTKHLKDTTFDEAVFGIDSIEEFVSLCYTFFIKNDLLSWKELCKLTSLHPAEFLGLNTGEIAVGKEANFILFDENASFEIPSNSLYAQDKLYGKIKYHFIKGEMAF</sequence>
<reference evidence="2 3" key="1">
    <citation type="submission" date="2018-07" db="EMBL/GenBank/DDBJ databases">
        <title>Campylobacter zealandensis sp. nov., isolated from birds and water in New Zealand.</title>
        <authorList>
            <person name="Wilkinson D.A."/>
            <person name="Biggs P.J."/>
            <person name="French N.P."/>
            <person name="Midwinter A.C."/>
        </authorList>
    </citation>
    <scope>NUCLEOTIDE SEQUENCE [LARGE SCALE GENOMIC DNA]</scope>
    <source>
        <strain evidence="2 3">B423b</strain>
    </source>
</reference>
<dbReference type="AlphaFoldDB" id="A0A4Q9JVH7"/>
<dbReference type="GO" id="GO:0004151">
    <property type="term" value="F:dihydroorotase activity"/>
    <property type="evidence" value="ECO:0007669"/>
    <property type="project" value="UniProtKB-EC"/>
</dbReference>
<organism evidence="2 3">
    <name type="scientific">Campylobacter novaezeelandiae</name>
    <dbReference type="NCBI Taxonomy" id="2267891"/>
    <lineage>
        <taxon>Bacteria</taxon>
        <taxon>Pseudomonadati</taxon>
        <taxon>Campylobacterota</taxon>
        <taxon>Epsilonproteobacteria</taxon>
        <taxon>Campylobacterales</taxon>
        <taxon>Campylobacteraceae</taxon>
        <taxon>Campylobacter</taxon>
    </lineage>
</organism>
<evidence type="ECO:0000259" key="1">
    <source>
        <dbReference type="Pfam" id="PF01979"/>
    </source>
</evidence>
<keyword evidence="3" id="KW-1185">Reference proteome</keyword>
<evidence type="ECO:0000313" key="2">
    <source>
        <dbReference type="EMBL" id="TBR79938.1"/>
    </source>
</evidence>
<dbReference type="GO" id="GO:0006145">
    <property type="term" value="P:purine nucleobase catabolic process"/>
    <property type="evidence" value="ECO:0007669"/>
    <property type="project" value="TreeGrafter"/>
</dbReference>